<dbReference type="GO" id="GO:0004743">
    <property type="term" value="F:pyruvate kinase activity"/>
    <property type="evidence" value="ECO:0007669"/>
    <property type="project" value="UniProtKB-EC"/>
</dbReference>
<keyword evidence="13 16" id="KW-0670">Pyruvate</keyword>
<dbReference type="FunFam" id="2.40.33.10:FF:000001">
    <property type="entry name" value="Pyruvate kinase"/>
    <property type="match status" value="1"/>
</dbReference>
<dbReference type="SUPFAM" id="SSF52935">
    <property type="entry name" value="PK C-terminal domain-like"/>
    <property type="match status" value="1"/>
</dbReference>
<dbReference type="UniPathway" id="UPA00109">
    <property type="reaction ID" value="UER00188"/>
</dbReference>
<evidence type="ECO:0000256" key="13">
    <source>
        <dbReference type="ARBA" id="ARBA00023317"/>
    </source>
</evidence>
<evidence type="ECO:0000256" key="9">
    <source>
        <dbReference type="ARBA" id="ARBA00022777"/>
    </source>
</evidence>
<dbReference type="Pfam" id="PF02887">
    <property type="entry name" value="PK_C"/>
    <property type="match status" value="1"/>
</dbReference>
<dbReference type="InterPro" id="IPR015806">
    <property type="entry name" value="Pyrv_Knase_insert_dom_sf"/>
</dbReference>
<dbReference type="NCBIfam" id="NF004491">
    <property type="entry name" value="PRK05826.1"/>
    <property type="match status" value="1"/>
</dbReference>
<evidence type="ECO:0000313" key="16">
    <source>
        <dbReference type="EMBL" id="VAX33682.1"/>
    </source>
</evidence>
<dbReference type="SUPFAM" id="SSF51621">
    <property type="entry name" value="Phosphoenolpyruvate/pyruvate domain"/>
    <property type="match status" value="1"/>
</dbReference>
<gene>
    <name evidence="16" type="ORF">MNBD_NITROSPIRAE01-2220</name>
</gene>
<reference evidence="16" key="1">
    <citation type="submission" date="2018-06" db="EMBL/GenBank/DDBJ databases">
        <authorList>
            <person name="Zhirakovskaya E."/>
        </authorList>
    </citation>
    <scope>NUCLEOTIDE SEQUENCE</scope>
</reference>
<dbReference type="PANTHER" id="PTHR11817">
    <property type="entry name" value="PYRUVATE KINASE"/>
    <property type="match status" value="1"/>
</dbReference>
<dbReference type="InterPro" id="IPR015795">
    <property type="entry name" value="Pyrv_Knase_C"/>
</dbReference>
<proteinExistence type="inferred from homology"/>
<dbReference type="Gene3D" id="3.40.1380.20">
    <property type="entry name" value="Pyruvate kinase, C-terminal domain"/>
    <property type="match status" value="1"/>
</dbReference>
<dbReference type="FunFam" id="3.20.20.60:FF:000025">
    <property type="entry name" value="Pyruvate kinase"/>
    <property type="match status" value="1"/>
</dbReference>
<feature type="domain" description="Pyruvate kinase barrel" evidence="14">
    <location>
        <begin position="4"/>
        <end position="325"/>
    </location>
</feature>
<dbReference type="InterPro" id="IPR015813">
    <property type="entry name" value="Pyrv/PenolPyrv_kinase-like_dom"/>
</dbReference>
<dbReference type="SUPFAM" id="SSF50800">
    <property type="entry name" value="PK beta-barrel domain-like"/>
    <property type="match status" value="1"/>
</dbReference>
<name>A0A3B1CZ10_9ZZZZ</name>
<comment type="cofactor">
    <cofactor evidence="2">
        <name>K(+)</name>
        <dbReference type="ChEBI" id="CHEBI:29103"/>
    </cofactor>
</comment>
<evidence type="ECO:0000256" key="10">
    <source>
        <dbReference type="ARBA" id="ARBA00022840"/>
    </source>
</evidence>
<dbReference type="Pfam" id="PF00224">
    <property type="entry name" value="PK"/>
    <property type="match status" value="1"/>
</dbReference>
<dbReference type="EMBL" id="UOGF01000117">
    <property type="protein sequence ID" value="VAX33682.1"/>
    <property type="molecule type" value="Genomic_DNA"/>
</dbReference>
<dbReference type="NCBIfam" id="NF004978">
    <property type="entry name" value="PRK06354.1"/>
    <property type="match status" value="1"/>
</dbReference>
<dbReference type="Gene3D" id="2.40.33.10">
    <property type="entry name" value="PK beta-barrel domain-like"/>
    <property type="match status" value="1"/>
</dbReference>
<evidence type="ECO:0000256" key="1">
    <source>
        <dbReference type="ARBA" id="ARBA00001946"/>
    </source>
</evidence>
<evidence type="ECO:0000256" key="7">
    <source>
        <dbReference type="ARBA" id="ARBA00022723"/>
    </source>
</evidence>
<protein>
    <recommendedName>
        <fullName evidence="5">pyruvate kinase</fullName>
        <ecNumber evidence="5">2.7.1.40</ecNumber>
    </recommendedName>
</protein>
<dbReference type="InterPro" id="IPR040442">
    <property type="entry name" value="Pyrv_kinase-like_dom_sf"/>
</dbReference>
<feature type="domain" description="Pyruvate kinase C-terminal" evidence="15">
    <location>
        <begin position="355"/>
        <end position="461"/>
    </location>
</feature>
<organism evidence="16">
    <name type="scientific">hydrothermal vent metagenome</name>
    <dbReference type="NCBI Taxonomy" id="652676"/>
    <lineage>
        <taxon>unclassified sequences</taxon>
        <taxon>metagenomes</taxon>
        <taxon>ecological metagenomes</taxon>
    </lineage>
</organism>
<dbReference type="Gene3D" id="3.20.20.60">
    <property type="entry name" value="Phosphoenolpyruvate-binding domains"/>
    <property type="match status" value="1"/>
</dbReference>
<keyword evidence="11" id="KW-0460">Magnesium</keyword>
<evidence type="ECO:0000256" key="2">
    <source>
        <dbReference type="ARBA" id="ARBA00001958"/>
    </source>
</evidence>
<dbReference type="EC" id="2.7.1.40" evidence="5"/>
<evidence type="ECO:0000256" key="8">
    <source>
        <dbReference type="ARBA" id="ARBA00022741"/>
    </source>
</evidence>
<evidence type="ECO:0000256" key="4">
    <source>
        <dbReference type="ARBA" id="ARBA00008663"/>
    </source>
</evidence>
<sequence>MVSRSTKIVATFGPSVTSPEVLLRFLKTGVNVVRLNFSHGSQKSHGENIALIREISNKIAEPIAILQDLQGPKVRIGRLKEASYLLRRNASFKLLKDPSTLGTEFAASVDYPVLYKKVKPGDTILINDGNIVLKVQAIQRGVIDCRVIEGGVLEANKGVNVPGRVLGFPVLTEKDRSDLAFGLKQGVDYIALSMVREAKDVLEVKKIIKKAGCATPVIAKLEQATAIDHLAGIMAVSDGIMVARGDLGVEIPLEQVPLLQKKMIKMANEAGIPVITATQMLESMIEKTRPTRAEASDVANAIFDGTDAVMLSGETASGKYPLHAVKIMSRIIVAAEKEYLPDRKGLKKGLVGIPEAVSQTVCVLSGQMGAKHIVTSTLSGGSALRLSKFRPKVPILAFTPQPEIARRMSLYWGIFPHEMPLLKPEETLFEAMIQQVRIKKLAKKGDLLVMVSQSPNRVSKTQPIPPTDSIKIHQM</sequence>
<keyword evidence="10" id="KW-0067">ATP-binding</keyword>
<comment type="pathway">
    <text evidence="3">Carbohydrate degradation; glycolysis; pyruvate from D-glyceraldehyde 3-phosphate: step 5/5.</text>
</comment>
<evidence type="ECO:0000256" key="3">
    <source>
        <dbReference type="ARBA" id="ARBA00004997"/>
    </source>
</evidence>
<keyword evidence="12" id="KW-0324">Glycolysis</keyword>
<dbReference type="AlphaFoldDB" id="A0A3B1CZ10"/>
<comment type="similarity">
    <text evidence="4">Belongs to the pyruvate kinase family.</text>
</comment>
<dbReference type="InterPro" id="IPR011037">
    <property type="entry name" value="Pyrv_Knase-like_insert_dom_sf"/>
</dbReference>
<dbReference type="GO" id="GO:0005524">
    <property type="term" value="F:ATP binding"/>
    <property type="evidence" value="ECO:0007669"/>
    <property type="project" value="UniProtKB-KW"/>
</dbReference>
<dbReference type="GO" id="GO:0016301">
    <property type="term" value="F:kinase activity"/>
    <property type="evidence" value="ECO:0007669"/>
    <property type="project" value="UniProtKB-KW"/>
</dbReference>
<keyword evidence="9 16" id="KW-0418">Kinase</keyword>
<dbReference type="PRINTS" id="PR01050">
    <property type="entry name" value="PYRUVTKNASE"/>
</dbReference>
<dbReference type="InterPro" id="IPR015793">
    <property type="entry name" value="Pyrv_Knase_brl"/>
</dbReference>
<accession>A0A3B1CZ10</accession>
<dbReference type="GO" id="GO:0000287">
    <property type="term" value="F:magnesium ion binding"/>
    <property type="evidence" value="ECO:0007669"/>
    <property type="project" value="InterPro"/>
</dbReference>
<evidence type="ECO:0000256" key="12">
    <source>
        <dbReference type="ARBA" id="ARBA00023152"/>
    </source>
</evidence>
<comment type="cofactor">
    <cofactor evidence="1">
        <name>Mg(2+)</name>
        <dbReference type="ChEBI" id="CHEBI:18420"/>
    </cofactor>
</comment>
<keyword evidence="8" id="KW-0547">Nucleotide-binding</keyword>
<keyword evidence="7" id="KW-0479">Metal-binding</keyword>
<dbReference type="GO" id="GO:0030955">
    <property type="term" value="F:potassium ion binding"/>
    <property type="evidence" value="ECO:0007669"/>
    <property type="project" value="InterPro"/>
</dbReference>
<evidence type="ECO:0000259" key="15">
    <source>
        <dbReference type="Pfam" id="PF02887"/>
    </source>
</evidence>
<evidence type="ECO:0000256" key="5">
    <source>
        <dbReference type="ARBA" id="ARBA00012142"/>
    </source>
</evidence>
<dbReference type="InterPro" id="IPR001697">
    <property type="entry name" value="Pyr_Knase"/>
</dbReference>
<keyword evidence="6 16" id="KW-0808">Transferase</keyword>
<evidence type="ECO:0000256" key="11">
    <source>
        <dbReference type="ARBA" id="ARBA00022842"/>
    </source>
</evidence>
<dbReference type="InterPro" id="IPR036918">
    <property type="entry name" value="Pyrv_Knase_C_sf"/>
</dbReference>
<evidence type="ECO:0000259" key="14">
    <source>
        <dbReference type="Pfam" id="PF00224"/>
    </source>
</evidence>
<evidence type="ECO:0000256" key="6">
    <source>
        <dbReference type="ARBA" id="ARBA00022679"/>
    </source>
</evidence>
<dbReference type="NCBIfam" id="TIGR01064">
    <property type="entry name" value="pyruv_kin"/>
    <property type="match status" value="1"/>
</dbReference>